<keyword evidence="15 18" id="KW-0496">Mitochondrion</keyword>
<keyword evidence="7 18" id="KW-0679">Respiratory chain</keyword>
<dbReference type="GO" id="GO:0005743">
    <property type="term" value="C:mitochondrial inner membrane"/>
    <property type="evidence" value="ECO:0007669"/>
    <property type="project" value="UniProtKB-SubCell"/>
</dbReference>
<feature type="transmembrane region" description="Helical" evidence="18">
    <location>
        <begin position="30"/>
        <end position="48"/>
    </location>
</feature>
<sequence>MLMNYYCYIFFLPMLMVTNLMMFISTSWFSMWMIMEINMISFISLIIFDKNIKSEMFMNYFLVQTLNSYFFLFSSILINYINMVELMLLMMNLSMLNKLGMPPFYMWYLKIMKNLNWMNVLILSIFQKIIPLLILNNVLMYKFSMIFNLVLMMLSGLYSSIKGLSQSNLKIIFCYSSIVQMGWIIIMLIFSEMMCINYFMIYTFIMINLIMLLSNYNINNLNNMQLIKLNNKINYYLMNMCIFSLASMPPFFGFMMKLIVIKTMYYYLPMIMLLMLIMNSLISMFFYFRLLFNNIMINSMSNKLNYKFINQINKYNYKILLFSWLSIILLMMYEIM</sequence>
<evidence type="ECO:0000313" key="20">
    <source>
        <dbReference type="EMBL" id="AZL93464.1"/>
    </source>
</evidence>
<keyword evidence="11 18" id="KW-0249">Electron transport</keyword>
<geneLocation type="mitochondrion" evidence="20"/>
<evidence type="ECO:0000256" key="9">
    <source>
        <dbReference type="ARBA" id="ARBA00022792"/>
    </source>
</evidence>
<gene>
    <name evidence="20" type="primary">nad2</name>
</gene>
<dbReference type="GO" id="GO:0006120">
    <property type="term" value="P:mitochondrial electron transport, NADH to ubiquinone"/>
    <property type="evidence" value="ECO:0007669"/>
    <property type="project" value="InterPro"/>
</dbReference>
<proteinExistence type="inferred from homology"/>
<dbReference type="Pfam" id="PF00361">
    <property type="entry name" value="Proton_antipo_M"/>
    <property type="match status" value="1"/>
</dbReference>
<feature type="transmembrane region" description="Helical" evidence="18">
    <location>
        <begin position="171"/>
        <end position="190"/>
    </location>
</feature>
<feature type="domain" description="NADH:quinone oxidoreductase/Mrp antiporter transmembrane" evidence="19">
    <location>
        <begin position="25"/>
        <end position="282"/>
    </location>
</feature>
<dbReference type="AlphaFoldDB" id="A0A3Q8UAF0"/>
<evidence type="ECO:0000256" key="10">
    <source>
        <dbReference type="ARBA" id="ARBA00022967"/>
    </source>
</evidence>
<organism evidence="20">
    <name type="scientific">Pteromalus puparum</name>
    <dbReference type="NCBI Taxonomy" id="32389"/>
    <lineage>
        <taxon>Eukaryota</taxon>
        <taxon>Metazoa</taxon>
        <taxon>Ecdysozoa</taxon>
        <taxon>Arthropoda</taxon>
        <taxon>Hexapoda</taxon>
        <taxon>Insecta</taxon>
        <taxon>Pterygota</taxon>
        <taxon>Neoptera</taxon>
        <taxon>Endopterygota</taxon>
        <taxon>Hymenoptera</taxon>
        <taxon>Apocrita</taxon>
        <taxon>Proctotrupomorpha</taxon>
        <taxon>Chalcidoidea</taxon>
        <taxon>Pteromalidae</taxon>
        <taxon>Pteromalinae</taxon>
        <taxon>Pteromalus</taxon>
    </lineage>
</organism>
<comment type="function">
    <text evidence="1">Core subunit of the mitochondrial membrane respiratory chain NADH dehydrogenase (Complex I) that is believed to belong to the minimal assembly required for catalysis. Complex I functions in the transfer of electrons from NADH to the respiratory chain. The immediate electron acceptor for the enzyme is believed to be ubiquinone.</text>
</comment>
<evidence type="ECO:0000259" key="19">
    <source>
        <dbReference type="Pfam" id="PF00361"/>
    </source>
</evidence>
<dbReference type="PRINTS" id="PR01436">
    <property type="entry name" value="NADHDHGNASE2"/>
</dbReference>
<evidence type="ECO:0000256" key="12">
    <source>
        <dbReference type="ARBA" id="ARBA00022989"/>
    </source>
</evidence>
<accession>A0A3Q8UAF0</accession>
<evidence type="ECO:0000256" key="15">
    <source>
        <dbReference type="ARBA" id="ARBA00023128"/>
    </source>
</evidence>
<evidence type="ECO:0000256" key="13">
    <source>
        <dbReference type="ARBA" id="ARBA00023027"/>
    </source>
</evidence>
<keyword evidence="16 18" id="KW-0472">Membrane</keyword>
<evidence type="ECO:0000256" key="5">
    <source>
        <dbReference type="ARBA" id="ARBA00021008"/>
    </source>
</evidence>
<protein>
    <recommendedName>
        <fullName evidence="5 18">NADH-ubiquinone oxidoreductase chain 2</fullName>
        <ecNumber evidence="4 18">7.1.1.2</ecNumber>
    </recommendedName>
</protein>
<dbReference type="PANTHER" id="PTHR46552:SF1">
    <property type="entry name" value="NADH-UBIQUINONE OXIDOREDUCTASE CHAIN 2"/>
    <property type="match status" value="1"/>
</dbReference>
<evidence type="ECO:0000256" key="8">
    <source>
        <dbReference type="ARBA" id="ARBA00022692"/>
    </source>
</evidence>
<evidence type="ECO:0000256" key="14">
    <source>
        <dbReference type="ARBA" id="ARBA00023075"/>
    </source>
</evidence>
<keyword evidence="8 18" id="KW-0812">Transmembrane</keyword>
<evidence type="ECO:0000256" key="4">
    <source>
        <dbReference type="ARBA" id="ARBA00012944"/>
    </source>
</evidence>
<reference evidence="20" key="1">
    <citation type="journal article" date="2018" name="Mol. Phylogenet. Evol.">
        <title>Mitochondrial phylogenomics of the Hymenoptera.</title>
        <authorList>
            <person name="Tang P."/>
            <person name="Zhu J.C."/>
            <person name="Zheng B.Y."/>
            <person name="Wei S.J."/>
            <person name="Sharkey M."/>
            <person name="Chen X.X."/>
            <person name="Vogler A.P."/>
        </authorList>
    </citation>
    <scope>NUCLEOTIDE SEQUENCE</scope>
</reference>
<dbReference type="GO" id="GO:0008137">
    <property type="term" value="F:NADH dehydrogenase (ubiquinone) activity"/>
    <property type="evidence" value="ECO:0007669"/>
    <property type="project" value="UniProtKB-EC"/>
</dbReference>
<keyword evidence="12 18" id="KW-1133">Transmembrane helix</keyword>
<feature type="transmembrane region" description="Helical" evidence="18">
    <location>
        <begin position="5"/>
        <end position="24"/>
    </location>
</feature>
<feature type="transmembrane region" description="Helical" evidence="18">
    <location>
        <begin position="196"/>
        <end position="214"/>
    </location>
</feature>
<evidence type="ECO:0000256" key="18">
    <source>
        <dbReference type="RuleBase" id="RU003403"/>
    </source>
</evidence>
<name>A0A3Q8UAF0_9HYME</name>
<comment type="function">
    <text evidence="18">Core subunit of the mitochondrial membrane respiratory chain NADH dehydrogenase (Complex I) which catalyzes electron transfer from NADH through the respiratory chain, using ubiquinone as an electron acceptor. Essential for the catalytic activity and assembly of complex I.</text>
</comment>
<feature type="transmembrane region" description="Helical" evidence="18">
    <location>
        <begin position="315"/>
        <end position="333"/>
    </location>
</feature>
<dbReference type="InterPro" id="IPR001750">
    <property type="entry name" value="ND/Mrp_TM"/>
</dbReference>
<evidence type="ECO:0000256" key="11">
    <source>
        <dbReference type="ARBA" id="ARBA00022982"/>
    </source>
</evidence>
<evidence type="ECO:0000256" key="2">
    <source>
        <dbReference type="ARBA" id="ARBA00004448"/>
    </source>
</evidence>
<comment type="subcellular location">
    <subcellularLocation>
        <location evidence="2 18">Mitochondrion inner membrane</location>
        <topology evidence="2 18">Multi-pass membrane protein</topology>
    </subcellularLocation>
</comment>
<comment type="similarity">
    <text evidence="3 18">Belongs to the complex I subunit 2 family.</text>
</comment>
<feature type="transmembrane region" description="Helical" evidence="18">
    <location>
        <begin position="115"/>
        <end position="134"/>
    </location>
</feature>
<evidence type="ECO:0000256" key="7">
    <source>
        <dbReference type="ARBA" id="ARBA00022660"/>
    </source>
</evidence>
<dbReference type="InterPro" id="IPR050175">
    <property type="entry name" value="Complex_I_Subunit_2"/>
</dbReference>
<keyword evidence="9 18" id="KW-0999">Mitochondrion inner membrane</keyword>
<evidence type="ECO:0000256" key="3">
    <source>
        <dbReference type="ARBA" id="ARBA00007012"/>
    </source>
</evidence>
<feature type="transmembrane region" description="Helical" evidence="18">
    <location>
        <begin position="235"/>
        <end position="260"/>
    </location>
</feature>
<evidence type="ECO:0000256" key="6">
    <source>
        <dbReference type="ARBA" id="ARBA00022448"/>
    </source>
</evidence>
<dbReference type="EC" id="7.1.1.2" evidence="4 18"/>
<evidence type="ECO:0000256" key="1">
    <source>
        <dbReference type="ARBA" id="ARBA00003257"/>
    </source>
</evidence>
<keyword evidence="14 18" id="KW-0830">Ubiquinone</keyword>
<feature type="transmembrane region" description="Helical" evidence="18">
    <location>
        <begin position="266"/>
        <end position="292"/>
    </location>
</feature>
<keyword evidence="10 18" id="KW-1278">Translocase</keyword>
<dbReference type="EMBL" id="MG923513">
    <property type="protein sequence ID" value="AZL93464.1"/>
    <property type="molecule type" value="Genomic_DNA"/>
</dbReference>
<evidence type="ECO:0000256" key="16">
    <source>
        <dbReference type="ARBA" id="ARBA00023136"/>
    </source>
</evidence>
<evidence type="ECO:0000256" key="17">
    <source>
        <dbReference type="ARBA" id="ARBA00049551"/>
    </source>
</evidence>
<dbReference type="InterPro" id="IPR003917">
    <property type="entry name" value="NADH_UbQ_OxRdtase_chain2"/>
</dbReference>
<dbReference type="PANTHER" id="PTHR46552">
    <property type="entry name" value="NADH-UBIQUINONE OXIDOREDUCTASE CHAIN 2"/>
    <property type="match status" value="1"/>
</dbReference>
<keyword evidence="13 18" id="KW-0520">NAD</keyword>
<comment type="catalytic activity">
    <reaction evidence="17 18">
        <text>a ubiquinone + NADH + 5 H(+)(in) = a ubiquinol + NAD(+) + 4 H(+)(out)</text>
        <dbReference type="Rhea" id="RHEA:29091"/>
        <dbReference type="Rhea" id="RHEA-COMP:9565"/>
        <dbReference type="Rhea" id="RHEA-COMP:9566"/>
        <dbReference type="ChEBI" id="CHEBI:15378"/>
        <dbReference type="ChEBI" id="CHEBI:16389"/>
        <dbReference type="ChEBI" id="CHEBI:17976"/>
        <dbReference type="ChEBI" id="CHEBI:57540"/>
        <dbReference type="ChEBI" id="CHEBI:57945"/>
        <dbReference type="EC" id="7.1.1.2"/>
    </reaction>
</comment>
<keyword evidence="6" id="KW-0813">Transport</keyword>
<feature type="transmembrane region" description="Helical" evidence="18">
    <location>
        <begin position="60"/>
        <end position="81"/>
    </location>
</feature>